<gene>
    <name evidence="2" type="ORF">VISI1226_03345</name>
</gene>
<protein>
    <submittedName>
        <fullName evidence="2">Uncharacterized protein</fullName>
    </submittedName>
</protein>
<evidence type="ECO:0000313" key="2">
    <source>
        <dbReference type="EMBL" id="EGA68643.1"/>
    </source>
</evidence>
<dbReference type="EMBL" id="AEVT01000099">
    <property type="protein sequence ID" value="EGA68643.1"/>
    <property type="molecule type" value="Genomic_DNA"/>
</dbReference>
<dbReference type="RefSeq" id="WP_008079937.1">
    <property type="nucleotide sequence ID" value="NZ_AEVT01000099.1"/>
</dbReference>
<feature type="chain" id="PRO_5003228113" evidence="1">
    <location>
        <begin position="23"/>
        <end position="507"/>
    </location>
</feature>
<sequence>MKKRSLGLVAVLSILVSSQSFADDVLPIEKVCSSEVVEHLEQPITQDADLFYYYLSLMEGSCYPDIDRDRIDPVKVLQHFAALGEPLAQYSLDNDIEALLAKARAGDVSAQIYTVLKNTEYNSIGKVNTAEQTVVIPREELNRYITAMVALAQKGDARAILPTIVYMIDAPNPTYTVETRFNIAHDLVERFGQFNMMYAVMLNMWKITHSDFEICISEDETMLIDRQNMSVLCGMAFDRKRYDELKTMSSKERLVSFKNYLASVKLSDEEVETRKGAVKWLEEMRTVSIYSLLEVPYSRELLPYMVYRPYGQYRLQEIRAEYWYKKYATTHTVDETNFKLLLALSSHLYLIDSSQAEAVRESFTDFIPFSENLYIYSHVKRGEHVKAEELYLKQVFEHGDIDALHNLSMIYEFVIKDHVKARALMDIYSEYRPDFSEHILSSFRRTGHFKENSPEFELQVKEQTKRFKKKLPKDASTTQFFLTWNDALKPYLIGKLDQLIAEADKSQ</sequence>
<evidence type="ECO:0000256" key="1">
    <source>
        <dbReference type="SAM" id="SignalP"/>
    </source>
</evidence>
<accession>E8MB60</accession>
<dbReference type="GeneID" id="95570791"/>
<comment type="caution">
    <text evidence="2">The sequence shown here is derived from an EMBL/GenBank/DDBJ whole genome shotgun (WGS) entry which is preliminary data.</text>
</comment>
<evidence type="ECO:0000313" key="3">
    <source>
        <dbReference type="Proteomes" id="UP000006228"/>
    </source>
</evidence>
<name>E8MB60_PHOS4</name>
<dbReference type="Proteomes" id="UP000006228">
    <property type="component" value="Unassembled WGS sequence"/>
</dbReference>
<dbReference type="SUPFAM" id="SSF81901">
    <property type="entry name" value="HCP-like"/>
    <property type="match status" value="1"/>
</dbReference>
<feature type="signal peptide" evidence="1">
    <location>
        <begin position="1"/>
        <end position="22"/>
    </location>
</feature>
<organism evidence="2 3">
    <name type="scientific">Vibrio sinaloensis DSM 21326</name>
    <dbReference type="NCBI Taxonomy" id="945550"/>
    <lineage>
        <taxon>Bacteria</taxon>
        <taxon>Pseudomonadati</taxon>
        <taxon>Pseudomonadota</taxon>
        <taxon>Gammaproteobacteria</taxon>
        <taxon>Vibrionales</taxon>
        <taxon>Vibrionaceae</taxon>
        <taxon>Vibrio</taxon>
        <taxon>Vibrio oreintalis group</taxon>
    </lineage>
</organism>
<dbReference type="OrthoDB" id="5911069at2"/>
<keyword evidence="1" id="KW-0732">Signal</keyword>
<dbReference type="AlphaFoldDB" id="E8MB60"/>
<proteinExistence type="predicted"/>
<reference evidence="2 3" key="1">
    <citation type="journal article" date="2012" name="Int. J. Syst. Evol. Microbiol.">
        <title>Vibrio caribbeanicus sp. nov., isolated from the marine sponge Scleritoderma cyanea.</title>
        <authorList>
            <person name="Hoffmann M."/>
            <person name="Monday S.R."/>
            <person name="Allard M.W."/>
            <person name="Strain E.A."/>
            <person name="Whittaker P."/>
            <person name="Naum M."/>
            <person name="McCarthy P.J."/>
            <person name="Lopez J.V."/>
            <person name="Fischer M."/>
            <person name="Brown E.W."/>
        </authorList>
    </citation>
    <scope>NUCLEOTIDE SEQUENCE [LARGE SCALE GENOMIC DNA]</scope>
    <source>
        <strain evidence="3">DSMZ 21326</strain>
    </source>
</reference>